<dbReference type="SMART" id="SM00208">
    <property type="entry name" value="TNFR"/>
    <property type="match status" value="1"/>
</dbReference>
<comment type="caution">
    <text evidence="3">The sequence shown here is derived from an EMBL/GenBank/DDBJ whole genome shotgun (WGS) entry which is preliminary data.</text>
</comment>
<comment type="caution">
    <text evidence="1">Lacks conserved residue(s) required for the propagation of feature annotation.</text>
</comment>
<proteinExistence type="predicted"/>
<dbReference type="Gene3D" id="2.10.50.10">
    <property type="entry name" value="Tumor Necrosis Factor Receptor, subunit A, domain 2"/>
    <property type="match status" value="1"/>
</dbReference>
<protein>
    <recommendedName>
        <fullName evidence="2">TNFR-Cys domain-containing protein</fullName>
    </recommendedName>
</protein>
<dbReference type="OrthoDB" id="8945565at2759"/>
<dbReference type="EMBL" id="SRLO01000192">
    <property type="protein sequence ID" value="TNN68316.1"/>
    <property type="molecule type" value="Genomic_DNA"/>
</dbReference>
<dbReference type="InterPro" id="IPR001368">
    <property type="entry name" value="TNFR/NGFR_Cys_rich_reg"/>
</dbReference>
<dbReference type="Pfam" id="PF00020">
    <property type="entry name" value="TNFR_c6"/>
    <property type="match status" value="1"/>
</dbReference>
<evidence type="ECO:0000313" key="3">
    <source>
        <dbReference type="EMBL" id="TNN68316.1"/>
    </source>
</evidence>
<dbReference type="PROSITE" id="PS00652">
    <property type="entry name" value="TNFR_NGFR_1"/>
    <property type="match status" value="1"/>
</dbReference>
<gene>
    <name evidence="3" type="ORF">EYF80_021499</name>
</gene>
<evidence type="ECO:0000256" key="1">
    <source>
        <dbReference type="PROSITE-ProRule" id="PRU00206"/>
    </source>
</evidence>
<dbReference type="PROSITE" id="PS50050">
    <property type="entry name" value="TNFR_NGFR_2"/>
    <property type="match status" value="1"/>
</dbReference>
<reference evidence="3 4" key="1">
    <citation type="submission" date="2019-03" db="EMBL/GenBank/DDBJ databases">
        <title>First draft genome of Liparis tanakae, snailfish: a comprehensive survey of snailfish specific genes.</title>
        <authorList>
            <person name="Kim W."/>
            <person name="Song I."/>
            <person name="Jeong J.-H."/>
            <person name="Kim D."/>
            <person name="Kim S."/>
            <person name="Ryu S."/>
            <person name="Song J.Y."/>
            <person name="Lee S.K."/>
        </authorList>
    </citation>
    <scope>NUCLEOTIDE SEQUENCE [LARGE SCALE GENOMIC DNA]</scope>
    <source>
        <tissue evidence="3">Muscle</tissue>
    </source>
</reference>
<feature type="domain" description="TNFR-Cys" evidence="2">
    <location>
        <begin position="51"/>
        <end position="90"/>
    </location>
</feature>
<feature type="disulfide bond" evidence="1">
    <location>
        <begin position="72"/>
        <end position="90"/>
    </location>
</feature>
<feature type="repeat" description="TNFR-Cys" evidence="1">
    <location>
        <begin position="51"/>
        <end position="90"/>
    </location>
</feature>
<dbReference type="AlphaFoldDB" id="A0A4Z2HR51"/>
<evidence type="ECO:0000313" key="4">
    <source>
        <dbReference type="Proteomes" id="UP000314294"/>
    </source>
</evidence>
<sequence length="126" mass="13579">MGYSDRCSDLKTYWERSASTCVLCTVKPGYGITPNCGFDDHGGRHEPPHTECEANATFNDGSSADCQPCEACARGLTVSSPCTTTSNSKCQDPGGDTVCHPDVHRACGDMCSSNRLEAEKRFAYLK</sequence>
<keyword evidence="1" id="KW-1015">Disulfide bond</keyword>
<feature type="disulfide bond" evidence="1">
    <location>
        <begin position="69"/>
        <end position="82"/>
    </location>
</feature>
<keyword evidence="4" id="KW-1185">Reference proteome</keyword>
<name>A0A4Z2HR51_9TELE</name>
<accession>A0A4Z2HR51</accession>
<evidence type="ECO:0000259" key="2">
    <source>
        <dbReference type="PROSITE" id="PS50050"/>
    </source>
</evidence>
<dbReference type="Proteomes" id="UP000314294">
    <property type="component" value="Unassembled WGS sequence"/>
</dbReference>
<organism evidence="3 4">
    <name type="scientific">Liparis tanakae</name>
    <name type="common">Tanaka's snailfish</name>
    <dbReference type="NCBI Taxonomy" id="230148"/>
    <lineage>
        <taxon>Eukaryota</taxon>
        <taxon>Metazoa</taxon>
        <taxon>Chordata</taxon>
        <taxon>Craniata</taxon>
        <taxon>Vertebrata</taxon>
        <taxon>Euteleostomi</taxon>
        <taxon>Actinopterygii</taxon>
        <taxon>Neopterygii</taxon>
        <taxon>Teleostei</taxon>
        <taxon>Neoteleostei</taxon>
        <taxon>Acanthomorphata</taxon>
        <taxon>Eupercaria</taxon>
        <taxon>Perciformes</taxon>
        <taxon>Cottioidei</taxon>
        <taxon>Cottales</taxon>
        <taxon>Liparidae</taxon>
        <taxon>Liparis</taxon>
    </lineage>
</organism>